<sequence length="39" mass="4368">MIAIIRLLTIPTINITSILRETTTLIIINYVILQLGSND</sequence>
<accession>A0A0E9U0E7</accession>
<dbReference type="AlphaFoldDB" id="A0A0E9U0E7"/>
<reference evidence="1" key="1">
    <citation type="submission" date="2014-11" db="EMBL/GenBank/DDBJ databases">
        <authorList>
            <person name="Amaro Gonzalez C."/>
        </authorList>
    </citation>
    <scope>NUCLEOTIDE SEQUENCE</scope>
</reference>
<organism evidence="1">
    <name type="scientific">Anguilla anguilla</name>
    <name type="common">European freshwater eel</name>
    <name type="synonym">Muraena anguilla</name>
    <dbReference type="NCBI Taxonomy" id="7936"/>
    <lineage>
        <taxon>Eukaryota</taxon>
        <taxon>Metazoa</taxon>
        <taxon>Chordata</taxon>
        <taxon>Craniata</taxon>
        <taxon>Vertebrata</taxon>
        <taxon>Euteleostomi</taxon>
        <taxon>Actinopterygii</taxon>
        <taxon>Neopterygii</taxon>
        <taxon>Teleostei</taxon>
        <taxon>Anguilliformes</taxon>
        <taxon>Anguillidae</taxon>
        <taxon>Anguilla</taxon>
    </lineage>
</organism>
<proteinExistence type="predicted"/>
<reference evidence="1" key="2">
    <citation type="journal article" date="2015" name="Fish Shellfish Immunol.">
        <title>Early steps in the European eel (Anguilla anguilla)-Vibrio vulnificus interaction in the gills: Role of the RtxA13 toxin.</title>
        <authorList>
            <person name="Callol A."/>
            <person name="Pajuelo D."/>
            <person name="Ebbesson L."/>
            <person name="Teles M."/>
            <person name="MacKenzie S."/>
            <person name="Amaro C."/>
        </authorList>
    </citation>
    <scope>NUCLEOTIDE SEQUENCE</scope>
</reference>
<dbReference type="EMBL" id="GBXM01049336">
    <property type="protein sequence ID" value="JAH59241.1"/>
    <property type="molecule type" value="Transcribed_RNA"/>
</dbReference>
<evidence type="ECO:0000313" key="1">
    <source>
        <dbReference type="EMBL" id="JAH59241.1"/>
    </source>
</evidence>
<name>A0A0E9U0E7_ANGAN</name>
<protein>
    <submittedName>
        <fullName evidence="1">Uncharacterized protein</fullName>
    </submittedName>
</protein>